<evidence type="ECO:0000313" key="1">
    <source>
        <dbReference type="EMBL" id="MBG6137957.1"/>
    </source>
</evidence>
<comment type="caution">
    <text evidence="1">The sequence shown here is derived from an EMBL/GenBank/DDBJ whole genome shotgun (WGS) entry which is preliminary data.</text>
</comment>
<organism evidence="1 2">
    <name type="scientific">Longispora fulva</name>
    <dbReference type="NCBI Taxonomy" id="619741"/>
    <lineage>
        <taxon>Bacteria</taxon>
        <taxon>Bacillati</taxon>
        <taxon>Actinomycetota</taxon>
        <taxon>Actinomycetes</taxon>
        <taxon>Micromonosporales</taxon>
        <taxon>Micromonosporaceae</taxon>
        <taxon>Longispora</taxon>
    </lineage>
</organism>
<dbReference type="EMBL" id="JADOUF010000001">
    <property type="protein sequence ID" value="MBG6137957.1"/>
    <property type="molecule type" value="Genomic_DNA"/>
</dbReference>
<dbReference type="RefSeq" id="WP_197004764.1">
    <property type="nucleotide sequence ID" value="NZ_BONS01000017.1"/>
</dbReference>
<proteinExistence type="predicted"/>
<sequence>MYAFVHHDNHGHFLDVRTDGRRWQVPLDAAESDCLAQVLTGVYPPPPGDLADLRRLVLDVTGRDPLR</sequence>
<dbReference type="Proteomes" id="UP000622552">
    <property type="component" value="Unassembled WGS sequence"/>
</dbReference>
<protein>
    <submittedName>
        <fullName evidence="1">Uncharacterized protein</fullName>
    </submittedName>
</protein>
<reference evidence="1" key="1">
    <citation type="submission" date="2020-11" db="EMBL/GenBank/DDBJ databases">
        <title>Sequencing the genomes of 1000 actinobacteria strains.</title>
        <authorList>
            <person name="Klenk H.-P."/>
        </authorList>
    </citation>
    <scope>NUCLEOTIDE SEQUENCE</scope>
    <source>
        <strain evidence="1">DSM 45356</strain>
    </source>
</reference>
<name>A0A8J7KXK3_9ACTN</name>
<evidence type="ECO:0000313" key="2">
    <source>
        <dbReference type="Proteomes" id="UP000622552"/>
    </source>
</evidence>
<keyword evidence="2" id="KW-1185">Reference proteome</keyword>
<gene>
    <name evidence="1" type="ORF">IW245_004151</name>
</gene>
<accession>A0A8J7KXK3</accession>
<dbReference type="AlphaFoldDB" id="A0A8J7KXK3"/>